<dbReference type="GO" id="GO:1990904">
    <property type="term" value="C:ribonucleoprotein complex"/>
    <property type="evidence" value="ECO:0007669"/>
    <property type="project" value="UniProtKB-KW"/>
</dbReference>
<evidence type="ECO:0000256" key="1">
    <source>
        <dbReference type="ARBA" id="ARBA00005781"/>
    </source>
</evidence>
<proteinExistence type="inferred from homology"/>
<evidence type="ECO:0000313" key="5">
    <source>
        <dbReference type="EMBL" id="OHA00508.1"/>
    </source>
</evidence>
<dbReference type="GO" id="GO:0005840">
    <property type="term" value="C:ribosome"/>
    <property type="evidence" value="ECO:0007669"/>
    <property type="project" value="UniProtKB-KW"/>
</dbReference>
<protein>
    <recommendedName>
        <fullName evidence="4">50S ribosomal protein L19</fullName>
    </recommendedName>
</protein>
<dbReference type="InterPro" id="IPR038657">
    <property type="entry name" value="Ribosomal_bL19_sf"/>
</dbReference>
<keyword evidence="3 4" id="KW-0687">Ribonucleoprotein</keyword>
<dbReference type="AlphaFoldDB" id="A0A1G2KM33"/>
<gene>
    <name evidence="5" type="ORF">A3C07_01485</name>
</gene>
<dbReference type="EMBL" id="MHQI01000013">
    <property type="protein sequence ID" value="OHA00508.1"/>
    <property type="molecule type" value="Genomic_DNA"/>
</dbReference>
<comment type="caution">
    <text evidence="5">The sequence shown here is derived from an EMBL/GenBank/DDBJ whole genome shotgun (WGS) entry which is preliminary data.</text>
</comment>
<evidence type="ECO:0000256" key="3">
    <source>
        <dbReference type="ARBA" id="ARBA00023274"/>
    </source>
</evidence>
<sequence length="138" mass="15774">MATAIEKLYLRSDIPVIRPGDTIEVVQKIKEGGKDRLSRFEGIVIAKKHGRGISATFTVRKVVDGLGVERIFPLHSPTISQVNVLQHSKVRRAKLYHIRERAAREVRRKMKKIWKEIPVSEPESVVMQSTETTSEEKF</sequence>
<reference evidence="5 6" key="1">
    <citation type="journal article" date="2016" name="Nat. Commun.">
        <title>Thousands of microbial genomes shed light on interconnected biogeochemical processes in an aquifer system.</title>
        <authorList>
            <person name="Anantharaman K."/>
            <person name="Brown C.T."/>
            <person name="Hug L.A."/>
            <person name="Sharon I."/>
            <person name="Castelle C.J."/>
            <person name="Probst A.J."/>
            <person name="Thomas B.C."/>
            <person name="Singh A."/>
            <person name="Wilkins M.J."/>
            <person name="Karaoz U."/>
            <person name="Brodie E.L."/>
            <person name="Williams K.H."/>
            <person name="Hubbard S.S."/>
            <person name="Banfield J.F."/>
        </authorList>
    </citation>
    <scope>NUCLEOTIDE SEQUENCE [LARGE SCALE GENOMIC DNA]</scope>
</reference>
<dbReference type="PANTHER" id="PTHR15680">
    <property type="entry name" value="RIBOSOMAL PROTEIN L19"/>
    <property type="match status" value="1"/>
</dbReference>
<evidence type="ECO:0000313" key="6">
    <source>
        <dbReference type="Proteomes" id="UP000179023"/>
    </source>
</evidence>
<organism evidence="5 6">
    <name type="scientific">Candidatus Sungbacteria bacterium RIFCSPHIGHO2_02_FULL_47_11</name>
    <dbReference type="NCBI Taxonomy" id="1802270"/>
    <lineage>
        <taxon>Bacteria</taxon>
        <taxon>Candidatus Sungiibacteriota</taxon>
    </lineage>
</organism>
<dbReference type="Proteomes" id="UP000179023">
    <property type="component" value="Unassembled WGS sequence"/>
</dbReference>
<dbReference type="InterPro" id="IPR001857">
    <property type="entry name" value="Ribosomal_bL19"/>
</dbReference>
<dbReference type="Pfam" id="PF01245">
    <property type="entry name" value="Ribosomal_L19"/>
    <property type="match status" value="1"/>
</dbReference>
<dbReference type="Gene3D" id="2.30.30.790">
    <property type="match status" value="1"/>
</dbReference>
<dbReference type="NCBIfam" id="TIGR01024">
    <property type="entry name" value="rplS_bact"/>
    <property type="match status" value="1"/>
</dbReference>
<accession>A0A1G2KM33</accession>
<keyword evidence="2 5" id="KW-0689">Ribosomal protein</keyword>
<dbReference type="GO" id="GO:0006412">
    <property type="term" value="P:translation"/>
    <property type="evidence" value="ECO:0007669"/>
    <property type="project" value="InterPro"/>
</dbReference>
<evidence type="ECO:0000256" key="2">
    <source>
        <dbReference type="ARBA" id="ARBA00022980"/>
    </source>
</evidence>
<comment type="function">
    <text evidence="4">This protein is located at the 30S-50S ribosomal subunit interface and may play a role in the structure and function of the aminoacyl-tRNA binding site.</text>
</comment>
<comment type="similarity">
    <text evidence="1 4">Belongs to the bacterial ribosomal protein bL19 family.</text>
</comment>
<dbReference type="GO" id="GO:0003735">
    <property type="term" value="F:structural constituent of ribosome"/>
    <property type="evidence" value="ECO:0007669"/>
    <property type="project" value="InterPro"/>
</dbReference>
<name>A0A1G2KM33_9BACT</name>
<evidence type="ECO:0000256" key="4">
    <source>
        <dbReference type="RuleBase" id="RU000559"/>
    </source>
</evidence>
<dbReference type="STRING" id="1802270.A3C07_01485"/>
<dbReference type="PANTHER" id="PTHR15680:SF9">
    <property type="entry name" value="LARGE RIBOSOMAL SUBUNIT PROTEIN BL19M"/>
    <property type="match status" value="1"/>
</dbReference>
<dbReference type="PRINTS" id="PR00061">
    <property type="entry name" value="RIBOSOMALL19"/>
</dbReference>
<dbReference type="SUPFAM" id="SSF50104">
    <property type="entry name" value="Translation proteins SH3-like domain"/>
    <property type="match status" value="1"/>
</dbReference>
<dbReference type="InterPro" id="IPR008991">
    <property type="entry name" value="Translation_prot_SH3-like_sf"/>
</dbReference>